<feature type="compositionally biased region" description="Polar residues" evidence="1">
    <location>
        <begin position="7"/>
        <end position="16"/>
    </location>
</feature>
<accession>A0ABX4MNN8</accession>
<comment type="caution">
    <text evidence="2">The sequence shown here is derived from an EMBL/GenBank/DDBJ whole genome shotgun (WGS) entry which is preliminary data.</text>
</comment>
<dbReference type="Proteomes" id="UP000231702">
    <property type="component" value="Unassembled WGS sequence"/>
</dbReference>
<keyword evidence="3" id="KW-1185">Reference proteome</keyword>
<name>A0ABX4MNN8_9RHOB</name>
<reference evidence="2 3" key="1">
    <citation type="journal article" date="2018" name="Int. J. Syst. Evol. Microbiol.">
        <title>Pseudooceanicola lipolyticus sp. nov., a marine alphaproteobacterium, reclassification of Oceanicola flagellatus as Pseudooceanicola flagellatus comb. nov. and emended description of the genus Pseudooceanicola.</title>
        <authorList>
            <person name="Huang M.-M."/>
            <person name="Guo L.-L."/>
            <person name="Wu Y.-H."/>
            <person name="Lai Q.-L."/>
            <person name="Shao Z.-Z."/>
            <person name="Wang C.-S."/>
            <person name="Wu M."/>
            <person name="Xu X.-W."/>
        </authorList>
    </citation>
    <scope>NUCLEOTIDE SEQUENCE [LARGE SCALE GENOMIC DNA]</scope>
    <source>
        <strain evidence="2 3">Ar-45</strain>
    </source>
</reference>
<sequence>MARPMSPRTTAATHSGSLAFPAPSDPWPAGPERSGSGRDPVPGRALGKVRPEIATRDVDCPRRWRARSDRVMATDPVAQAPVRGEILGPAL</sequence>
<protein>
    <submittedName>
        <fullName evidence="2">Uncharacterized protein</fullName>
    </submittedName>
</protein>
<evidence type="ECO:0000313" key="3">
    <source>
        <dbReference type="Proteomes" id="UP000231702"/>
    </source>
</evidence>
<gene>
    <name evidence="2" type="ORF">CVM39_10790</name>
</gene>
<evidence type="ECO:0000256" key="1">
    <source>
        <dbReference type="SAM" id="MobiDB-lite"/>
    </source>
</evidence>
<proteinExistence type="predicted"/>
<dbReference type="EMBL" id="PGTD01000016">
    <property type="protein sequence ID" value="PJE28934.1"/>
    <property type="molecule type" value="Genomic_DNA"/>
</dbReference>
<evidence type="ECO:0000313" key="2">
    <source>
        <dbReference type="EMBL" id="PJE28934.1"/>
    </source>
</evidence>
<organism evidence="2 3">
    <name type="scientific">Pseudooceanicola antarcticus</name>
    <dbReference type="NCBI Taxonomy" id="1247613"/>
    <lineage>
        <taxon>Bacteria</taxon>
        <taxon>Pseudomonadati</taxon>
        <taxon>Pseudomonadota</taxon>
        <taxon>Alphaproteobacteria</taxon>
        <taxon>Rhodobacterales</taxon>
        <taxon>Paracoccaceae</taxon>
        <taxon>Pseudooceanicola</taxon>
    </lineage>
</organism>
<feature type="region of interest" description="Disordered" evidence="1">
    <location>
        <begin position="1"/>
        <end position="54"/>
    </location>
</feature>